<dbReference type="InterPro" id="IPR045761">
    <property type="entry name" value="ODP_dom"/>
</dbReference>
<keyword evidence="4" id="KW-0249">Electron transport</keyword>
<accession>A0A1D9P563</accession>
<dbReference type="Proteomes" id="UP000179284">
    <property type="component" value="Chromosome I"/>
</dbReference>
<dbReference type="InterPro" id="IPR051285">
    <property type="entry name" value="NADH_oxidoreductase_modular"/>
</dbReference>
<dbReference type="PROSITE" id="PS00201">
    <property type="entry name" value="FLAVODOXIN"/>
    <property type="match status" value="1"/>
</dbReference>
<protein>
    <submittedName>
        <fullName evidence="6">Flavodoxin</fullName>
    </submittedName>
</protein>
<evidence type="ECO:0000259" key="5">
    <source>
        <dbReference type="PROSITE" id="PS50902"/>
    </source>
</evidence>
<dbReference type="OrthoDB" id="9807946at2"/>
<dbReference type="Pfam" id="PF19583">
    <property type="entry name" value="ODP"/>
    <property type="match status" value="1"/>
</dbReference>
<dbReference type="GO" id="GO:0010181">
    <property type="term" value="F:FMN binding"/>
    <property type="evidence" value="ECO:0007669"/>
    <property type="project" value="InterPro"/>
</dbReference>
<gene>
    <name evidence="6" type="ORF">bhn_I2696</name>
</gene>
<dbReference type="PANTHER" id="PTHR32145:SF20">
    <property type="entry name" value="FLAVOPROTEIN"/>
    <property type="match status" value="1"/>
</dbReference>
<comment type="similarity">
    <text evidence="2">In the N-terminal section; belongs to the zinc metallo-hydrolase group 3 family.</text>
</comment>
<dbReference type="SUPFAM" id="SSF52218">
    <property type="entry name" value="Flavoproteins"/>
    <property type="match status" value="1"/>
</dbReference>
<dbReference type="InterPro" id="IPR001279">
    <property type="entry name" value="Metallo-B-lactamas"/>
</dbReference>
<dbReference type="InterPro" id="IPR008254">
    <property type="entry name" value="Flavodoxin/NO_synth"/>
</dbReference>
<evidence type="ECO:0000256" key="4">
    <source>
        <dbReference type="ARBA" id="ARBA00022982"/>
    </source>
</evidence>
<dbReference type="GO" id="GO:0009055">
    <property type="term" value="F:electron transfer activity"/>
    <property type="evidence" value="ECO:0007669"/>
    <property type="project" value="InterPro"/>
</dbReference>
<proteinExistence type="inferred from homology"/>
<sequence>MNNIKKVTEDIYWIGGSDRRLERFENIFPIPEGVSYNSYFIDDEKKAVFDTADITVSDQYLENLKEALAGGKLDYLVVLHMEPDHCSLISTVVSLFPEVTVVGSAKTFTIMEQFFPEAASFNKLEVKEGDTLSTGKHTFSFIAAPMVHWPEVLMAYDDVSKGLFAADAFGTFGALDGGIFADEYDYEKDFLESARRYYANIVGKYGMQVQAVLKKAAGLDIQMIMSLHGPVWRKDIKWLLDKYEKWSTYKPEEDSIFLVYGSLYGHTKSAAEAVASKLREKTDKNIKVYDVSGTDVSYLISEVWRCSKVVIMCPTYNNGIYPPMESFLNDMIALGVQNRTFALAQNGTWAPVTGKLMTEKLQNLKNVTILENVLTIKSALHSSDEDAVEAFAEAIVKA</sequence>
<dbReference type="PIRSF" id="PIRSF005243">
    <property type="entry name" value="ROO"/>
    <property type="match status" value="1"/>
</dbReference>
<keyword evidence="3" id="KW-0813">Transport</keyword>
<evidence type="ECO:0000313" key="7">
    <source>
        <dbReference type="Proteomes" id="UP000179284"/>
    </source>
</evidence>
<evidence type="ECO:0000256" key="2">
    <source>
        <dbReference type="ARBA" id="ARBA00007121"/>
    </source>
</evidence>
<dbReference type="Gene3D" id="3.60.15.10">
    <property type="entry name" value="Ribonuclease Z/Hydroxyacylglutathione hydrolase-like"/>
    <property type="match status" value="1"/>
</dbReference>
<evidence type="ECO:0000256" key="1">
    <source>
        <dbReference type="ARBA" id="ARBA00001962"/>
    </source>
</evidence>
<dbReference type="SUPFAM" id="SSF56281">
    <property type="entry name" value="Metallo-hydrolase/oxidoreductase"/>
    <property type="match status" value="1"/>
</dbReference>
<dbReference type="InterPro" id="IPR029039">
    <property type="entry name" value="Flavoprotein-like_sf"/>
</dbReference>
<evidence type="ECO:0000256" key="3">
    <source>
        <dbReference type="ARBA" id="ARBA00022448"/>
    </source>
</evidence>
<feature type="domain" description="Flavodoxin-like" evidence="5">
    <location>
        <begin position="256"/>
        <end position="396"/>
    </location>
</feature>
<evidence type="ECO:0000313" key="6">
    <source>
        <dbReference type="EMBL" id="AOZ97728.1"/>
    </source>
</evidence>
<dbReference type="InterPro" id="IPR036866">
    <property type="entry name" value="RibonucZ/Hydroxyglut_hydro"/>
</dbReference>
<organism evidence="6 7">
    <name type="scientific">Butyrivibrio hungatei</name>
    <dbReference type="NCBI Taxonomy" id="185008"/>
    <lineage>
        <taxon>Bacteria</taxon>
        <taxon>Bacillati</taxon>
        <taxon>Bacillota</taxon>
        <taxon>Clostridia</taxon>
        <taxon>Lachnospirales</taxon>
        <taxon>Lachnospiraceae</taxon>
        <taxon>Butyrivibrio</taxon>
    </lineage>
</organism>
<dbReference type="CDD" id="cd07709">
    <property type="entry name" value="flavodiiron_proteins_MBL-fold"/>
    <property type="match status" value="1"/>
</dbReference>
<dbReference type="InterPro" id="IPR001226">
    <property type="entry name" value="Flavodoxin_CS"/>
</dbReference>
<dbReference type="RefSeq" id="WP_083386030.1">
    <property type="nucleotide sequence ID" value="NZ_CP017831.1"/>
</dbReference>
<dbReference type="InterPro" id="IPR016440">
    <property type="entry name" value="Rubredoxin-O_OxRdtase"/>
</dbReference>
<dbReference type="AlphaFoldDB" id="A0A1D9P563"/>
<dbReference type="PROSITE" id="PS50902">
    <property type="entry name" value="FLAVODOXIN_LIKE"/>
    <property type="match status" value="1"/>
</dbReference>
<dbReference type="Gene3D" id="3.40.50.360">
    <property type="match status" value="1"/>
</dbReference>
<comment type="cofactor">
    <cofactor evidence="1">
        <name>Fe cation</name>
        <dbReference type="ChEBI" id="CHEBI:24875"/>
    </cofactor>
</comment>
<reference evidence="7" key="1">
    <citation type="submission" date="2016-10" db="EMBL/GenBank/DDBJ databases">
        <title>The complete genome sequence of the rumen bacterium Butyrivibrio hungatei MB2003.</title>
        <authorList>
            <person name="Palevich N."/>
            <person name="Kelly W.J."/>
            <person name="Leahy S.C."/>
            <person name="Altermann E."/>
            <person name="Rakonjac J."/>
            <person name="Attwood G.T."/>
        </authorList>
    </citation>
    <scope>NUCLEOTIDE SEQUENCE [LARGE SCALE GENOMIC DNA]</scope>
    <source>
        <strain evidence="7">MB2003</strain>
    </source>
</reference>
<name>A0A1D9P563_9FIRM</name>
<keyword evidence="7" id="KW-1185">Reference proteome</keyword>
<dbReference type="GO" id="GO:0016651">
    <property type="term" value="F:oxidoreductase activity, acting on NAD(P)H"/>
    <property type="evidence" value="ECO:0007669"/>
    <property type="project" value="UniProtKB-ARBA"/>
</dbReference>
<dbReference type="GO" id="GO:0046872">
    <property type="term" value="F:metal ion binding"/>
    <property type="evidence" value="ECO:0007669"/>
    <property type="project" value="InterPro"/>
</dbReference>
<dbReference type="PANTHER" id="PTHR32145">
    <property type="entry name" value="DIFLAVIN FLAVOPROTEIN A 2-RELATED"/>
    <property type="match status" value="1"/>
</dbReference>
<dbReference type="KEGG" id="bhu:bhn_I2696"/>
<dbReference type="SMART" id="SM00849">
    <property type="entry name" value="Lactamase_B"/>
    <property type="match status" value="1"/>
</dbReference>
<dbReference type="Pfam" id="PF00258">
    <property type="entry name" value="Flavodoxin_1"/>
    <property type="match status" value="1"/>
</dbReference>
<dbReference type="EMBL" id="CP017831">
    <property type="protein sequence ID" value="AOZ97728.1"/>
    <property type="molecule type" value="Genomic_DNA"/>
</dbReference>